<dbReference type="PANTHER" id="PTHR42830:SF2">
    <property type="entry name" value="OSMC_OHR FAMILY PROTEIN"/>
    <property type="match status" value="1"/>
</dbReference>
<name>A0A7T4QXT2_9GAMM</name>
<dbReference type="InterPro" id="IPR003718">
    <property type="entry name" value="OsmC/Ohr_fam"/>
</dbReference>
<dbReference type="Pfam" id="PF02566">
    <property type="entry name" value="OsmC"/>
    <property type="match status" value="1"/>
</dbReference>
<dbReference type="SUPFAM" id="SSF82784">
    <property type="entry name" value="OsmC-like"/>
    <property type="match status" value="1"/>
</dbReference>
<dbReference type="KEGG" id="snan:I6N98_09490"/>
<reference evidence="1 2" key="1">
    <citation type="submission" date="2020-12" db="EMBL/GenBank/DDBJ databases">
        <authorList>
            <person name="Shan Y."/>
        </authorList>
    </citation>
    <scope>NUCLEOTIDE SEQUENCE [LARGE SCALE GENOMIC DNA]</scope>
    <source>
        <strain evidence="2">csc3.9</strain>
    </source>
</reference>
<proteinExistence type="predicted"/>
<accession>A0A7T4QXT2</accession>
<dbReference type="InterPro" id="IPR036102">
    <property type="entry name" value="OsmC/Ohrsf"/>
</dbReference>
<dbReference type="PANTHER" id="PTHR42830">
    <property type="entry name" value="OSMOTICALLY INDUCIBLE FAMILY PROTEIN"/>
    <property type="match status" value="1"/>
</dbReference>
<dbReference type="Gene3D" id="3.30.300.20">
    <property type="match status" value="1"/>
</dbReference>
<dbReference type="InterPro" id="IPR052707">
    <property type="entry name" value="OsmC_Ohr_Peroxiredoxin"/>
</dbReference>
<dbReference type="RefSeq" id="WP_198568159.1">
    <property type="nucleotide sequence ID" value="NZ_CP066167.1"/>
</dbReference>
<keyword evidence="2" id="KW-1185">Reference proteome</keyword>
<dbReference type="AlphaFoldDB" id="A0A7T4QXT2"/>
<gene>
    <name evidence="1" type="ORF">I6N98_09490</name>
</gene>
<organism evidence="1 2">
    <name type="scientific">Spongiibacter nanhainus</name>
    <dbReference type="NCBI Taxonomy" id="2794344"/>
    <lineage>
        <taxon>Bacteria</taxon>
        <taxon>Pseudomonadati</taxon>
        <taxon>Pseudomonadota</taxon>
        <taxon>Gammaproteobacteria</taxon>
        <taxon>Cellvibrionales</taxon>
        <taxon>Spongiibacteraceae</taxon>
        <taxon>Spongiibacter</taxon>
    </lineage>
</organism>
<dbReference type="InterPro" id="IPR015946">
    <property type="entry name" value="KH_dom-like_a/b"/>
</dbReference>
<evidence type="ECO:0000313" key="2">
    <source>
        <dbReference type="Proteomes" id="UP000596063"/>
    </source>
</evidence>
<evidence type="ECO:0000313" key="1">
    <source>
        <dbReference type="EMBL" id="QQD16639.1"/>
    </source>
</evidence>
<dbReference type="Proteomes" id="UP000596063">
    <property type="component" value="Chromosome"/>
</dbReference>
<protein>
    <submittedName>
        <fullName evidence="1">OsmC family protein</fullName>
    </submittedName>
</protein>
<dbReference type="EMBL" id="CP066167">
    <property type="protein sequence ID" value="QQD16639.1"/>
    <property type="molecule type" value="Genomic_DNA"/>
</dbReference>
<sequence>MQNLPHHYSVSAAADNGPNVANTATNLPPLTVAAPAEFDGPGDQWSPESLLCAAVVNCFILSFKAIAQASRFEWQKLDCEVTGVLDKVERSMQFTRFDQRVCLTIADEGQRDKALKLLEKAEQHCLVSNSLNADVHLDLDVRVA</sequence>